<reference evidence="2 3" key="1">
    <citation type="submission" date="2019-09" db="EMBL/GenBank/DDBJ databases">
        <authorList>
            <person name="Chandra G."/>
            <person name="Truman W A."/>
        </authorList>
    </citation>
    <scope>NUCLEOTIDE SEQUENCE [LARGE SCALE GENOMIC DNA]</scope>
    <source>
        <strain evidence="2">PS862</strain>
    </source>
</reference>
<evidence type="ECO:0008006" key="4">
    <source>
        <dbReference type="Google" id="ProtNLM"/>
    </source>
</evidence>
<feature type="region of interest" description="Disordered" evidence="1">
    <location>
        <begin position="268"/>
        <end position="322"/>
    </location>
</feature>
<feature type="compositionally biased region" description="Basic and acidic residues" evidence="1">
    <location>
        <begin position="268"/>
        <end position="277"/>
    </location>
</feature>
<gene>
    <name evidence="2" type="ORF">PS862_01607</name>
</gene>
<name>A0A5E7IJW2_PSEFL</name>
<accession>A0A5E7IJW2</accession>
<dbReference type="Gene3D" id="3.50.14.10">
    <property type="entry name" value="Replication terminator Tus, domain 1 superfamily/Replication terminator Tus"/>
    <property type="match status" value="1"/>
</dbReference>
<evidence type="ECO:0000313" key="3">
    <source>
        <dbReference type="Proteomes" id="UP000385207"/>
    </source>
</evidence>
<dbReference type="GO" id="GO:0005737">
    <property type="term" value="C:cytoplasm"/>
    <property type="evidence" value="ECO:0007669"/>
    <property type="project" value="InterPro"/>
</dbReference>
<dbReference type="Proteomes" id="UP000385207">
    <property type="component" value="Unassembled WGS sequence"/>
</dbReference>
<organism evidence="2 3">
    <name type="scientific">Pseudomonas fluorescens</name>
    <dbReference type="NCBI Taxonomy" id="294"/>
    <lineage>
        <taxon>Bacteria</taxon>
        <taxon>Pseudomonadati</taxon>
        <taxon>Pseudomonadota</taxon>
        <taxon>Gammaproteobacteria</taxon>
        <taxon>Pseudomonadales</taxon>
        <taxon>Pseudomonadaceae</taxon>
        <taxon>Pseudomonas</taxon>
    </lineage>
</organism>
<dbReference type="RefSeq" id="WP_150747458.1">
    <property type="nucleotide sequence ID" value="NZ_CABVHE010000049.1"/>
</dbReference>
<dbReference type="InterPro" id="IPR036381">
    <property type="entry name" value="Tus_dom1"/>
</dbReference>
<dbReference type="EMBL" id="CABVII010000005">
    <property type="protein sequence ID" value="VVO76570.1"/>
    <property type="molecule type" value="Genomic_DNA"/>
</dbReference>
<evidence type="ECO:0000313" key="2">
    <source>
        <dbReference type="EMBL" id="VVO76570.1"/>
    </source>
</evidence>
<dbReference type="InterPro" id="IPR008865">
    <property type="entry name" value="DNA_replication_term_site-bd"/>
</dbReference>
<feature type="compositionally biased region" description="Polar residues" evidence="1">
    <location>
        <begin position="311"/>
        <end position="322"/>
    </location>
</feature>
<dbReference type="GO" id="GO:0006274">
    <property type="term" value="P:DNA replication termination"/>
    <property type="evidence" value="ECO:0007669"/>
    <property type="project" value="InterPro"/>
</dbReference>
<protein>
    <recommendedName>
        <fullName evidence="4">Replication terminus site-binding protein</fullName>
    </recommendedName>
</protein>
<evidence type="ECO:0000256" key="1">
    <source>
        <dbReference type="SAM" id="MobiDB-lite"/>
    </source>
</evidence>
<proteinExistence type="predicted"/>
<sequence>MPDTVKAAYQELLSSLAIFDAAWPPLVCAGHVWQLPILNTQKTPSYIPVKHLTGLAAVNASRAAFREFERDIGQAPGTVMRLPGYFILSSSVLEQGRAVNRCKAALQAAIEAERVAQNVSISRRSHIMRRSLGKDFSLNQLKRCIQVFDATPRQITFTWAGHTSGKEKVGVGGLREYLLAEAQGRAQREGIAIEQTPEWMDLRALSNLSDDDMLDYPKQVAPHPRCMLWFSGSSRYDAMVHANLPIFVLQGNVEPKVVGLKDFDSQARTAKRPDQKNRRAALPGGRFFLPSDEPKTPPAEEGAHLDGIASTYGQSESLQNSK</sequence>
<dbReference type="AlphaFoldDB" id="A0A5E7IJW2"/>
<dbReference type="Pfam" id="PF05472">
    <property type="entry name" value="Ter"/>
    <property type="match status" value="1"/>
</dbReference>
<dbReference type="OrthoDB" id="6994998at2"/>
<dbReference type="GO" id="GO:0003677">
    <property type="term" value="F:DNA binding"/>
    <property type="evidence" value="ECO:0007669"/>
    <property type="project" value="InterPro"/>
</dbReference>